<organism evidence="2 3">
    <name type="scientific">Martelella alba</name>
    <dbReference type="NCBI Taxonomy" id="2590451"/>
    <lineage>
        <taxon>Bacteria</taxon>
        <taxon>Pseudomonadati</taxon>
        <taxon>Pseudomonadota</taxon>
        <taxon>Alphaproteobacteria</taxon>
        <taxon>Hyphomicrobiales</taxon>
        <taxon>Aurantimonadaceae</taxon>
        <taxon>Martelella</taxon>
    </lineage>
</organism>
<dbReference type="AlphaFoldDB" id="A0A506UGS8"/>
<comment type="caution">
    <text evidence="2">The sequence shown here is derived from an EMBL/GenBank/DDBJ whole genome shotgun (WGS) entry which is preliminary data.</text>
</comment>
<evidence type="ECO:0000313" key="3">
    <source>
        <dbReference type="Proteomes" id="UP000318801"/>
    </source>
</evidence>
<accession>A0A506UGS8</accession>
<proteinExistence type="predicted"/>
<dbReference type="InterPro" id="IPR031482">
    <property type="entry name" value="CBP_BcsN"/>
</dbReference>
<reference evidence="2 3" key="1">
    <citation type="submission" date="2019-06" db="EMBL/GenBank/DDBJ databases">
        <authorList>
            <person name="Li M."/>
        </authorList>
    </citation>
    <scope>NUCLEOTIDE SEQUENCE [LARGE SCALE GENOMIC DNA]</scope>
    <source>
        <strain evidence="2 3">BGMRC2036</strain>
    </source>
</reference>
<evidence type="ECO:0000313" key="2">
    <source>
        <dbReference type="EMBL" id="TPW32459.1"/>
    </source>
</evidence>
<evidence type="ECO:0000256" key="1">
    <source>
        <dbReference type="SAM" id="MobiDB-lite"/>
    </source>
</evidence>
<sequence length="362" mass="37948">MRQSKAGTNGTGLLCGAAAIGLSLLLSACAGPVMPYGAATRTALPEDALVMPPPGGPAIVSVLEHQYSNALQQRILLTTNARTQGQNYIQTQFFGVENYSRLNGQSLAYHSVNETNIAETMREEIPGVVMKQSPYYVQNNYGPFGYAFGYGRGNDLCMYGWQQIRPGRDTRQAFGQAGTIQIRVRFCETGASEDDLLGIMYGYTINGAVEAYGWNPYGDANSPPPLLGKTGAPTYPKQVYDDRKDNLARTSTVLPSSTTKRTVTSTTRTVSTAAPVTNSQSVTIIDQPEGAVVTRAPALPPATAPAAAIAPASTIPAPERQIPAATAGAPASTAGTAAQPTSGSIPGPPCRLLPGSTTVTCN</sequence>
<feature type="compositionally biased region" description="Low complexity" evidence="1">
    <location>
        <begin position="324"/>
        <end position="344"/>
    </location>
</feature>
<name>A0A506UGS8_9HYPH</name>
<dbReference type="EMBL" id="VHLG01000002">
    <property type="protein sequence ID" value="TPW32459.1"/>
    <property type="molecule type" value="Genomic_DNA"/>
</dbReference>
<dbReference type="Pfam" id="PF17038">
    <property type="entry name" value="CBP_BcsN"/>
    <property type="match status" value="1"/>
</dbReference>
<keyword evidence="3" id="KW-1185">Reference proteome</keyword>
<dbReference type="RefSeq" id="WP_141147969.1">
    <property type="nucleotide sequence ID" value="NZ_VHLG01000002.1"/>
</dbReference>
<dbReference type="OrthoDB" id="7948789at2"/>
<feature type="region of interest" description="Disordered" evidence="1">
    <location>
        <begin position="324"/>
        <end position="362"/>
    </location>
</feature>
<protein>
    <submittedName>
        <fullName evidence="2">Cellulose biosynthesis protein BcsN</fullName>
    </submittedName>
</protein>
<dbReference type="PROSITE" id="PS51257">
    <property type="entry name" value="PROKAR_LIPOPROTEIN"/>
    <property type="match status" value="1"/>
</dbReference>
<gene>
    <name evidence="2" type="primary">bcsN</name>
    <name evidence="2" type="ORF">FJU08_05565</name>
</gene>
<dbReference type="Proteomes" id="UP000318801">
    <property type="component" value="Unassembled WGS sequence"/>
</dbReference>